<dbReference type="AlphaFoldDB" id="A0A0A1X631"/>
<evidence type="ECO:0000256" key="7">
    <source>
        <dbReference type="ARBA" id="ARBA00039099"/>
    </source>
</evidence>
<dbReference type="InterPro" id="IPR042296">
    <property type="entry name" value="tRNA_met_Trm1_C"/>
</dbReference>
<proteinExistence type="inferred from homology"/>
<dbReference type="GO" id="GO:0002940">
    <property type="term" value="P:tRNA N2-guanine methylation"/>
    <property type="evidence" value="ECO:0007669"/>
    <property type="project" value="TreeGrafter"/>
</dbReference>
<dbReference type="FunFam" id="3.30.56.70:FF:000001">
    <property type="entry name" value="tRNA (guanine(26)-N(2))-dimethyltransferase"/>
    <property type="match status" value="1"/>
</dbReference>
<reference evidence="12" key="1">
    <citation type="submission" date="2014-11" db="EMBL/GenBank/DDBJ databases">
        <authorList>
            <person name="Geib S."/>
        </authorList>
    </citation>
    <scope>NUCLEOTIDE SEQUENCE</scope>
</reference>
<evidence type="ECO:0000256" key="9">
    <source>
        <dbReference type="ARBA" id="ARBA00074266"/>
    </source>
</evidence>
<reference evidence="12" key="2">
    <citation type="journal article" date="2015" name="Gigascience">
        <title>Reconstructing a comprehensive transcriptome assembly of a white-pupal translocated strain of the pest fruit fly Bactrocera cucurbitae.</title>
        <authorList>
            <person name="Sim S.B."/>
            <person name="Calla B."/>
            <person name="Hall B."/>
            <person name="DeRego T."/>
            <person name="Geib S.M."/>
        </authorList>
    </citation>
    <scope>NUCLEOTIDE SEQUENCE</scope>
</reference>
<feature type="compositionally biased region" description="Basic and acidic residues" evidence="11">
    <location>
        <begin position="598"/>
        <end position="614"/>
    </location>
</feature>
<evidence type="ECO:0000256" key="4">
    <source>
        <dbReference type="ARBA" id="ARBA00022691"/>
    </source>
</evidence>
<evidence type="ECO:0000256" key="11">
    <source>
        <dbReference type="SAM" id="MobiDB-lite"/>
    </source>
</evidence>
<evidence type="ECO:0000256" key="6">
    <source>
        <dbReference type="ARBA" id="ARBA00022884"/>
    </source>
</evidence>
<keyword evidence="6 10" id="KW-0694">RNA-binding</keyword>
<dbReference type="PANTHER" id="PTHR10631:SF3">
    <property type="entry name" value="TRNA (GUANINE(26)-N(2))-DIMETHYLTRANSFERASE"/>
    <property type="match status" value="1"/>
</dbReference>
<dbReference type="PROSITE" id="PS51626">
    <property type="entry name" value="SAM_MT_TRM1"/>
    <property type="match status" value="1"/>
</dbReference>
<dbReference type="CDD" id="cd02440">
    <property type="entry name" value="AdoMet_MTases"/>
    <property type="match status" value="1"/>
</dbReference>
<dbReference type="InterPro" id="IPR002905">
    <property type="entry name" value="Trm1"/>
</dbReference>
<dbReference type="PANTHER" id="PTHR10631">
    <property type="entry name" value="N 2 ,N 2 -DIMETHYLGUANOSINE TRNA METHYLTRANSFERASE"/>
    <property type="match status" value="1"/>
</dbReference>
<dbReference type="EC" id="2.1.1.216" evidence="7 10"/>
<organism evidence="12">
    <name type="scientific">Zeugodacus cucurbitae</name>
    <name type="common">Melon fruit fly</name>
    <name type="synonym">Bactrocera cucurbitae</name>
    <dbReference type="NCBI Taxonomy" id="28588"/>
    <lineage>
        <taxon>Eukaryota</taxon>
        <taxon>Metazoa</taxon>
        <taxon>Ecdysozoa</taxon>
        <taxon>Arthropoda</taxon>
        <taxon>Hexapoda</taxon>
        <taxon>Insecta</taxon>
        <taxon>Pterygota</taxon>
        <taxon>Neoptera</taxon>
        <taxon>Endopterygota</taxon>
        <taxon>Diptera</taxon>
        <taxon>Brachycera</taxon>
        <taxon>Muscomorpha</taxon>
        <taxon>Tephritoidea</taxon>
        <taxon>Tephritidae</taxon>
        <taxon>Zeugodacus</taxon>
        <taxon>Zeugodacus</taxon>
    </lineage>
</organism>
<keyword evidence="2 10" id="KW-0489">Methyltransferase</keyword>
<feature type="region of interest" description="Disordered" evidence="11">
    <location>
        <begin position="572"/>
        <end position="614"/>
    </location>
</feature>
<gene>
    <name evidence="12" type="primary">CG6388</name>
    <name evidence="12" type="ORF">g.26514</name>
</gene>
<evidence type="ECO:0000256" key="2">
    <source>
        <dbReference type="ARBA" id="ARBA00022603"/>
    </source>
</evidence>
<keyword evidence="4 10" id="KW-0949">S-adenosyl-L-methionine</keyword>
<dbReference type="SUPFAM" id="SSF53335">
    <property type="entry name" value="S-adenosyl-L-methionine-dependent methyltransferases"/>
    <property type="match status" value="1"/>
</dbReference>
<evidence type="ECO:0000256" key="1">
    <source>
        <dbReference type="ARBA" id="ARBA00022555"/>
    </source>
</evidence>
<name>A0A0A1X631_ZEUCU</name>
<evidence type="ECO:0000256" key="8">
    <source>
        <dbReference type="ARBA" id="ARBA00051897"/>
    </source>
</evidence>
<keyword evidence="1 10" id="KW-0820">tRNA-binding</keyword>
<accession>A0A0A1X631</accession>
<sequence>MMNQIHHLTRFANLPMRLEWQRRLCRILQPADYKNVDEKQVIQSMEAEPTLENKDTNNHQGSVVAPDRVIKERSAEIVAGGSVFYNPVQEFNRDLSISVLNVFARRWLKERNVAANKKIKEGSVDTKDIDVNIDVNTLAPGQKYENGLRILEALSATGLRSIRYAKEVAGVREIIANDLSKAAVVSIGENVKHNKVEHLIIPSQSDALTLMYLSTGNDKHFDVIDLDPYGCPNRFLDAAVQSIANGGLLLVTATDMAVLAGNTPEACYAKYGCVPLRLKCCHEMALRILLHSIETHANRYGKYIEPLLSISADFYIRVFVRVHVSQAKCKYSMSKQSMVFQCTGCDTFTLQPLGNVKINTTDKGKTQTKFGIPTGPNVGMNCEHCGHKHHMGGPIWSHPIHDHEFVKELIQAVDNKPLCELGTQRRLQGVLAVVQEELLDVPLYYVLDKLCCVLKLENIPVLKFRSAILHAGYRVSFSHASKNSIKTDAPASVLWDILRCWAKRHPVKADRMIEGTALKAILERPTEKEYIFDDLHPEANPSSRRNALTRFQANPTAHWGPGTRATIMIGQDKVAKSHRNQNKKQKQKPTENNSTLSDKSDDEQSKCKQPKLEA</sequence>
<dbReference type="EMBL" id="GBXI01008154">
    <property type="protein sequence ID" value="JAD06138.1"/>
    <property type="molecule type" value="Transcribed_RNA"/>
</dbReference>
<dbReference type="InterPro" id="IPR029063">
    <property type="entry name" value="SAM-dependent_MTases_sf"/>
</dbReference>
<dbReference type="OrthoDB" id="6349953at2759"/>
<keyword evidence="5 10" id="KW-0819">tRNA processing</keyword>
<evidence type="ECO:0000256" key="10">
    <source>
        <dbReference type="PROSITE-ProRule" id="PRU00958"/>
    </source>
</evidence>
<dbReference type="NCBIfam" id="TIGR00308">
    <property type="entry name" value="TRM1"/>
    <property type="match status" value="1"/>
</dbReference>
<evidence type="ECO:0000256" key="5">
    <source>
        <dbReference type="ARBA" id="ARBA00022694"/>
    </source>
</evidence>
<dbReference type="GO" id="GO:0000049">
    <property type="term" value="F:tRNA binding"/>
    <property type="evidence" value="ECO:0007669"/>
    <property type="project" value="UniProtKB-UniRule"/>
</dbReference>
<protein>
    <recommendedName>
        <fullName evidence="9 10">tRNA (guanine(26)-N(2))-dimethyltransferase</fullName>
        <ecNumber evidence="7 10">2.1.1.216</ecNumber>
    </recommendedName>
</protein>
<comment type="similarity">
    <text evidence="10">Belongs to the class I-like SAM-binding methyltransferase superfamily. Trm1 family.</text>
</comment>
<dbReference type="GO" id="GO:0160104">
    <property type="term" value="F:tRNA (guanine(26)-N2)-dimethyltransferase activity"/>
    <property type="evidence" value="ECO:0007669"/>
    <property type="project" value="UniProtKB-UniRule"/>
</dbReference>
<evidence type="ECO:0000313" key="12">
    <source>
        <dbReference type="EMBL" id="JAD06138.1"/>
    </source>
</evidence>
<dbReference type="Gene3D" id="3.40.50.150">
    <property type="entry name" value="Vaccinia Virus protein VP39"/>
    <property type="match status" value="1"/>
</dbReference>
<dbReference type="Gene3D" id="3.30.56.70">
    <property type="entry name" value="N2,N2-dimethylguanosine tRNA methyltransferase, C-terminal domain"/>
    <property type="match status" value="1"/>
</dbReference>
<evidence type="ECO:0000256" key="3">
    <source>
        <dbReference type="ARBA" id="ARBA00022679"/>
    </source>
</evidence>
<feature type="compositionally biased region" description="Basic residues" evidence="11">
    <location>
        <begin position="576"/>
        <end position="587"/>
    </location>
</feature>
<dbReference type="GO" id="GO:0005634">
    <property type="term" value="C:nucleus"/>
    <property type="evidence" value="ECO:0007669"/>
    <property type="project" value="TreeGrafter"/>
</dbReference>
<keyword evidence="3 10" id="KW-0808">Transferase</keyword>
<comment type="catalytic activity">
    <reaction evidence="8 10">
        <text>guanosine(26) in tRNA + 2 S-adenosyl-L-methionine = N(2)-dimethylguanosine(26) in tRNA + 2 S-adenosyl-L-homocysteine + 2 H(+)</text>
        <dbReference type="Rhea" id="RHEA:43140"/>
        <dbReference type="Rhea" id="RHEA-COMP:10359"/>
        <dbReference type="Rhea" id="RHEA-COMP:10360"/>
        <dbReference type="ChEBI" id="CHEBI:15378"/>
        <dbReference type="ChEBI" id="CHEBI:57856"/>
        <dbReference type="ChEBI" id="CHEBI:59789"/>
        <dbReference type="ChEBI" id="CHEBI:74269"/>
        <dbReference type="ChEBI" id="CHEBI:74513"/>
        <dbReference type="EC" id="2.1.1.216"/>
    </reaction>
</comment>
<dbReference type="Pfam" id="PF02005">
    <property type="entry name" value="TRM"/>
    <property type="match status" value="1"/>
</dbReference>